<sequence>MGRLKQMSSRLRPVEQNRIAVKHPPKTAEKRMRGRGWMSLRESVLIRDQYQCRQCGCVVLPKDAECDHIVPLADGGRDEMENLQTLCKICHAEKSAAENRKRGFGW</sequence>
<protein>
    <submittedName>
        <fullName evidence="3">HNH endonuclease</fullName>
    </submittedName>
</protein>
<dbReference type="GO" id="GO:0008270">
    <property type="term" value="F:zinc ion binding"/>
    <property type="evidence" value="ECO:0007669"/>
    <property type="project" value="InterPro"/>
</dbReference>
<dbReference type="GO" id="GO:0003676">
    <property type="term" value="F:nucleic acid binding"/>
    <property type="evidence" value="ECO:0007669"/>
    <property type="project" value="InterPro"/>
</dbReference>
<keyword evidence="3" id="KW-0255">Endonuclease</keyword>
<evidence type="ECO:0000313" key="3">
    <source>
        <dbReference type="EMBL" id="DAG03640.1"/>
    </source>
</evidence>
<dbReference type="Pfam" id="PF01844">
    <property type="entry name" value="HNH"/>
    <property type="match status" value="1"/>
</dbReference>
<dbReference type="CDD" id="cd00085">
    <property type="entry name" value="HNHc"/>
    <property type="match status" value="1"/>
</dbReference>
<dbReference type="InterPro" id="IPR003615">
    <property type="entry name" value="HNH_nuc"/>
</dbReference>
<dbReference type="Gene3D" id="1.10.30.50">
    <property type="match status" value="1"/>
</dbReference>
<name>A0A8S5VAC2_9CAUD</name>
<dbReference type="GO" id="GO:0004519">
    <property type="term" value="F:endonuclease activity"/>
    <property type="evidence" value="ECO:0007669"/>
    <property type="project" value="UniProtKB-KW"/>
</dbReference>
<dbReference type="PANTHER" id="PTHR33877:SF2">
    <property type="entry name" value="OS07G0170200 PROTEIN"/>
    <property type="match status" value="1"/>
</dbReference>
<feature type="domain" description="HNH nuclease" evidence="2">
    <location>
        <begin position="39"/>
        <end position="92"/>
    </location>
</feature>
<organism evidence="3">
    <name type="scientific">Siphoviridae sp. ct6HQ3</name>
    <dbReference type="NCBI Taxonomy" id="2825341"/>
    <lineage>
        <taxon>Viruses</taxon>
        <taxon>Duplodnaviria</taxon>
        <taxon>Heunggongvirae</taxon>
        <taxon>Uroviricota</taxon>
        <taxon>Caudoviricetes</taxon>
    </lineage>
</organism>
<dbReference type="EMBL" id="BK016233">
    <property type="protein sequence ID" value="DAG03640.1"/>
    <property type="molecule type" value="Genomic_DNA"/>
</dbReference>
<dbReference type="PANTHER" id="PTHR33877">
    <property type="entry name" value="SLL1193 PROTEIN"/>
    <property type="match status" value="1"/>
</dbReference>
<dbReference type="InterPro" id="IPR052892">
    <property type="entry name" value="NA-targeting_endonuclease"/>
</dbReference>
<reference evidence="3" key="1">
    <citation type="journal article" date="2021" name="Proc. Natl. Acad. Sci. U.S.A.">
        <title>A Catalog of Tens of Thousands of Viruses from Human Metagenomes Reveals Hidden Associations with Chronic Diseases.</title>
        <authorList>
            <person name="Tisza M.J."/>
            <person name="Buck C.B."/>
        </authorList>
    </citation>
    <scope>NUCLEOTIDE SEQUENCE</scope>
    <source>
        <strain evidence="3">Ct6HQ3</strain>
    </source>
</reference>
<evidence type="ECO:0000256" key="1">
    <source>
        <dbReference type="SAM" id="MobiDB-lite"/>
    </source>
</evidence>
<keyword evidence="3" id="KW-0540">Nuclease</keyword>
<feature type="region of interest" description="Disordered" evidence="1">
    <location>
        <begin position="1"/>
        <end position="34"/>
    </location>
</feature>
<dbReference type="SMART" id="SM00507">
    <property type="entry name" value="HNHc"/>
    <property type="match status" value="1"/>
</dbReference>
<accession>A0A8S5VAC2</accession>
<evidence type="ECO:0000259" key="2">
    <source>
        <dbReference type="SMART" id="SM00507"/>
    </source>
</evidence>
<keyword evidence="3" id="KW-0378">Hydrolase</keyword>
<dbReference type="InterPro" id="IPR002711">
    <property type="entry name" value="HNH"/>
</dbReference>
<proteinExistence type="predicted"/>